<dbReference type="AlphaFoldDB" id="A0A434A000"/>
<proteinExistence type="predicted"/>
<dbReference type="EMBL" id="QWDM01000037">
    <property type="protein sequence ID" value="RUT67709.1"/>
    <property type="molecule type" value="Genomic_DNA"/>
</dbReference>
<comment type="caution">
    <text evidence="1">The sequence shown here is derived from an EMBL/GenBank/DDBJ whole genome shotgun (WGS) entry which is preliminary data.</text>
</comment>
<evidence type="ECO:0000313" key="1">
    <source>
        <dbReference type="EMBL" id="RUT67709.1"/>
    </source>
</evidence>
<sequence length="65" mass="7334">MTPPSSTPILPHEDDISDETAAVLTEILIRLAGACDARYAAKIMRYQERCRMRDEDLGLPPPERH</sequence>
<reference evidence="2" key="1">
    <citation type="journal article" date="2019" name="Syst. Appl. Microbiol.">
        <title>Flavobacterium circumlabens sp. nov. and Flavobacterium cupreum sp. nov., two psychrotrophic species isolated from Antarctic environmental samples.</title>
        <authorList>
            <person name="Kralova S."/>
            <person name="Busse H.-J."/>
            <person name="Svec P."/>
            <person name="Maslanova I."/>
            <person name="Stankova E."/>
            <person name="Bartak M."/>
            <person name="Sedlacek I."/>
        </authorList>
    </citation>
    <scope>NUCLEOTIDE SEQUENCE [LARGE SCALE GENOMIC DNA]</scope>
    <source>
        <strain evidence="2">CCM 8825</strain>
    </source>
</reference>
<organism evidence="1 2">
    <name type="scientific">Flavobacterium cupreum</name>
    <dbReference type="NCBI Taxonomy" id="2133766"/>
    <lineage>
        <taxon>Bacteria</taxon>
        <taxon>Pseudomonadati</taxon>
        <taxon>Bacteroidota</taxon>
        <taxon>Flavobacteriia</taxon>
        <taxon>Flavobacteriales</taxon>
        <taxon>Flavobacteriaceae</taxon>
        <taxon>Flavobacterium</taxon>
    </lineage>
</organism>
<dbReference type="Proteomes" id="UP000288102">
    <property type="component" value="Unassembled WGS sequence"/>
</dbReference>
<keyword evidence="2" id="KW-1185">Reference proteome</keyword>
<gene>
    <name evidence="1" type="ORF">D0817_24965</name>
</gene>
<name>A0A434A000_9FLAO</name>
<accession>A0A434A000</accession>
<protein>
    <submittedName>
        <fullName evidence="1">Uncharacterized protein</fullName>
    </submittedName>
</protein>
<dbReference type="RefSeq" id="WP_127340981.1">
    <property type="nucleotide sequence ID" value="NZ_QWDM01000037.1"/>
</dbReference>
<evidence type="ECO:0000313" key="2">
    <source>
        <dbReference type="Proteomes" id="UP000288102"/>
    </source>
</evidence>